<dbReference type="EMBL" id="SOZJ01000001">
    <property type="protein sequence ID" value="TGJ73892.1"/>
    <property type="molecule type" value="Genomic_DNA"/>
</dbReference>
<dbReference type="Proteomes" id="UP000297595">
    <property type="component" value="Unassembled WGS sequence"/>
</dbReference>
<evidence type="ECO:0000313" key="3">
    <source>
        <dbReference type="Proteomes" id="UP000297595"/>
    </source>
</evidence>
<protein>
    <submittedName>
        <fullName evidence="2">Uncharacterized protein</fullName>
    </submittedName>
</protein>
<feature type="compositionally biased region" description="Polar residues" evidence="1">
    <location>
        <begin position="25"/>
        <end position="37"/>
    </location>
</feature>
<proteinExistence type="predicted"/>
<evidence type="ECO:0000313" key="2">
    <source>
        <dbReference type="EMBL" id="TGJ73892.1"/>
    </source>
</evidence>
<organism evidence="2 3">
    <name type="scientific">Orbilia oligospora</name>
    <name type="common">Nematode-trapping fungus</name>
    <name type="synonym">Arthrobotrys oligospora</name>
    <dbReference type="NCBI Taxonomy" id="2813651"/>
    <lineage>
        <taxon>Eukaryota</taxon>
        <taxon>Fungi</taxon>
        <taxon>Dikarya</taxon>
        <taxon>Ascomycota</taxon>
        <taxon>Pezizomycotina</taxon>
        <taxon>Orbiliomycetes</taxon>
        <taxon>Orbiliales</taxon>
        <taxon>Orbiliaceae</taxon>
        <taxon>Orbilia</taxon>
    </lineage>
</organism>
<accession>A0A7C8PL85</accession>
<gene>
    <name evidence="2" type="ORF">EYR41_000957</name>
</gene>
<comment type="caution">
    <text evidence="2">The sequence shown here is derived from an EMBL/GenBank/DDBJ whole genome shotgun (WGS) entry which is preliminary data.</text>
</comment>
<name>A0A7C8PL85_ORBOL</name>
<evidence type="ECO:0000256" key="1">
    <source>
        <dbReference type="SAM" id="MobiDB-lite"/>
    </source>
</evidence>
<feature type="region of interest" description="Disordered" evidence="1">
    <location>
        <begin position="1"/>
        <end position="37"/>
    </location>
</feature>
<reference evidence="2 3" key="1">
    <citation type="submission" date="2019-03" db="EMBL/GenBank/DDBJ databases">
        <title>Nematode-trapping fungi genome.</title>
        <authorList>
            <person name="Vidal-Diez De Ulzurrun G."/>
        </authorList>
    </citation>
    <scope>NUCLEOTIDE SEQUENCE [LARGE SCALE GENOMIC DNA]</scope>
    <source>
        <strain evidence="2 3">TWF154</strain>
    </source>
</reference>
<sequence length="137" mass="15252">MNVKKRSRMEFAKSPIQAGPGHSGPVQSKCNRQPSCHRSAEAQISTPGFFGPKEPFLLPQTVTGEEPLEQKLTYIVSLKVELVCKLAYIKSELIQRLRRRHKRLYSHSVQKLDGCASVLCSPAVPAASLRDQPALRD</sequence>
<dbReference type="AlphaFoldDB" id="A0A7C8PL85"/>